<evidence type="ECO:0000313" key="3">
    <source>
        <dbReference type="Proteomes" id="UP001501777"/>
    </source>
</evidence>
<protein>
    <submittedName>
        <fullName evidence="2">Uncharacterized protein</fullName>
    </submittedName>
</protein>
<gene>
    <name evidence="2" type="ORF">GCM10010276_87140</name>
</gene>
<keyword evidence="3" id="KW-1185">Reference proteome</keyword>
<reference evidence="2 3" key="1">
    <citation type="journal article" date="2019" name="Int. J. Syst. Evol. Microbiol.">
        <title>The Global Catalogue of Microorganisms (GCM) 10K type strain sequencing project: providing services to taxonomists for standard genome sequencing and annotation.</title>
        <authorList>
            <consortium name="The Broad Institute Genomics Platform"/>
            <consortium name="The Broad Institute Genome Sequencing Center for Infectious Disease"/>
            <person name="Wu L."/>
            <person name="Ma J."/>
        </authorList>
    </citation>
    <scope>NUCLEOTIDE SEQUENCE [LARGE SCALE GENOMIC DNA]</scope>
    <source>
        <strain evidence="2 3">JCM 4395</strain>
    </source>
</reference>
<feature type="compositionally biased region" description="Polar residues" evidence="1">
    <location>
        <begin position="39"/>
        <end position="53"/>
    </location>
</feature>
<dbReference type="EMBL" id="BAAASG010000029">
    <property type="protein sequence ID" value="GAA2522648.1"/>
    <property type="molecule type" value="Genomic_DNA"/>
</dbReference>
<proteinExistence type="predicted"/>
<evidence type="ECO:0000256" key="1">
    <source>
        <dbReference type="SAM" id="MobiDB-lite"/>
    </source>
</evidence>
<evidence type="ECO:0000313" key="2">
    <source>
        <dbReference type="EMBL" id="GAA2522648.1"/>
    </source>
</evidence>
<name>A0ABN3NIG0_STRLO</name>
<organism evidence="2 3">
    <name type="scientific">Streptomyces longisporus</name>
    <dbReference type="NCBI Taxonomy" id="1948"/>
    <lineage>
        <taxon>Bacteria</taxon>
        <taxon>Bacillati</taxon>
        <taxon>Actinomycetota</taxon>
        <taxon>Actinomycetes</taxon>
        <taxon>Kitasatosporales</taxon>
        <taxon>Streptomycetaceae</taxon>
        <taxon>Streptomyces</taxon>
    </lineage>
</organism>
<comment type="caution">
    <text evidence="2">The sequence shown here is derived from an EMBL/GenBank/DDBJ whole genome shotgun (WGS) entry which is preliminary data.</text>
</comment>
<feature type="compositionally biased region" description="Basic and acidic residues" evidence="1">
    <location>
        <begin position="17"/>
        <end position="37"/>
    </location>
</feature>
<accession>A0ABN3NIG0</accession>
<dbReference type="Proteomes" id="UP001501777">
    <property type="component" value="Unassembled WGS sequence"/>
</dbReference>
<feature type="region of interest" description="Disordered" evidence="1">
    <location>
        <begin position="1"/>
        <end position="53"/>
    </location>
</feature>
<sequence length="108" mass="11376">MSAVRNSASSSSIGRPVRGEQNGKLKDKSEGRTDPRPKASSQQVPLGSSDLSEATQLARATRIAFTALTTRTESSRVTTTRPRGCVVRTAAETLFSWPPAMGASIPSG</sequence>